<dbReference type="Gene3D" id="1.20.1250.20">
    <property type="entry name" value="MFS general substrate transporter like domains"/>
    <property type="match status" value="1"/>
</dbReference>
<keyword evidence="2" id="KW-0813">Transport</keyword>
<evidence type="ECO:0000259" key="7">
    <source>
        <dbReference type="PROSITE" id="PS50850"/>
    </source>
</evidence>
<gene>
    <name evidence="8" type="ORF">WDJ61_02890</name>
</gene>
<dbReference type="CDD" id="cd17489">
    <property type="entry name" value="MFS_YfcJ_like"/>
    <property type="match status" value="1"/>
</dbReference>
<keyword evidence="5 6" id="KW-0472">Membrane</keyword>
<dbReference type="SUPFAM" id="SSF103473">
    <property type="entry name" value="MFS general substrate transporter"/>
    <property type="match status" value="1"/>
</dbReference>
<dbReference type="InterPro" id="IPR020846">
    <property type="entry name" value="MFS_dom"/>
</dbReference>
<dbReference type="InterPro" id="IPR036259">
    <property type="entry name" value="MFS_trans_sf"/>
</dbReference>
<evidence type="ECO:0000313" key="9">
    <source>
        <dbReference type="Proteomes" id="UP001387364"/>
    </source>
</evidence>
<evidence type="ECO:0000256" key="2">
    <source>
        <dbReference type="ARBA" id="ARBA00022448"/>
    </source>
</evidence>
<organism evidence="8 9">
    <name type="scientific">Bacillus kandeliae</name>
    <dbReference type="NCBI Taxonomy" id="3129297"/>
    <lineage>
        <taxon>Bacteria</taxon>
        <taxon>Bacillati</taxon>
        <taxon>Bacillota</taxon>
        <taxon>Bacilli</taxon>
        <taxon>Bacillales</taxon>
        <taxon>Bacillaceae</taxon>
        <taxon>Bacillus</taxon>
    </lineage>
</organism>
<dbReference type="PANTHER" id="PTHR23531:SF2">
    <property type="entry name" value="PERMEASE"/>
    <property type="match status" value="1"/>
</dbReference>
<dbReference type="RefSeq" id="WP_338753005.1">
    <property type="nucleotide sequence ID" value="NZ_CP147404.1"/>
</dbReference>
<feature type="transmembrane region" description="Helical" evidence="6">
    <location>
        <begin position="164"/>
        <end position="187"/>
    </location>
</feature>
<accession>A0ABZ2N860</accession>
<dbReference type="EMBL" id="CP147404">
    <property type="protein sequence ID" value="WXB93614.1"/>
    <property type="molecule type" value="Genomic_DNA"/>
</dbReference>
<dbReference type="PROSITE" id="PS50850">
    <property type="entry name" value="MFS"/>
    <property type="match status" value="1"/>
</dbReference>
<feature type="domain" description="Major facilitator superfamily (MFS) profile" evidence="7">
    <location>
        <begin position="10"/>
        <end position="388"/>
    </location>
</feature>
<protein>
    <submittedName>
        <fullName evidence="8">MFS transporter</fullName>
    </submittedName>
</protein>
<feature type="transmembrane region" description="Helical" evidence="6">
    <location>
        <begin position="246"/>
        <end position="264"/>
    </location>
</feature>
<comment type="subcellular location">
    <subcellularLocation>
        <location evidence="1">Cell membrane</location>
        <topology evidence="1">Multi-pass membrane protein</topology>
    </subcellularLocation>
</comment>
<evidence type="ECO:0000256" key="3">
    <source>
        <dbReference type="ARBA" id="ARBA00022692"/>
    </source>
</evidence>
<keyword evidence="3 6" id="KW-0812">Transmembrane</keyword>
<feature type="transmembrane region" description="Helical" evidence="6">
    <location>
        <begin position="47"/>
        <end position="65"/>
    </location>
</feature>
<dbReference type="InterPro" id="IPR052714">
    <property type="entry name" value="MFS_Exporter"/>
</dbReference>
<feature type="transmembrane region" description="Helical" evidence="6">
    <location>
        <begin position="138"/>
        <end position="158"/>
    </location>
</feature>
<evidence type="ECO:0000256" key="6">
    <source>
        <dbReference type="SAM" id="Phobius"/>
    </source>
</evidence>
<keyword evidence="4 6" id="KW-1133">Transmembrane helix</keyword>
<sequence>MNKPALWTKDFISVSGSSFFLFVTFYMLLVTMPIYALEEMESSPSEAGLITTLFVVSAIIVRPFTGQWIERFGKKKVLIISQVLFLVASLLYLVPDSLWAMLVLRFFHGIGFGMATTVTGAIIADIIPDSRRGEGMGYYAMAMSLAMVIGPFLGLTVMQKWGGFTMIILCAVIAGLALVAGGMIQGSEQPSVHGVMSIFQVQLRAHDLLEFSALPIAIVGTFFSVVYSSILSFISVYAIELQLEEVASYFFVVYAVVLLLSRPFTGKWFDQYGAHVIVYPAILLFAVGMLLLSQVSTGWAFLTVAGLIGLGWGTLFPSFQTIAIQKAPPEKKALAIATFLSLFDLGIGFGSFVVGLIVTKISFSTLYFYGSFYILAGIAVYYILVQRSQSNRLKFEKNESVDYTGEKYN</sequence>
<evidence type="ECO:0000313" key="8">
    <source>
        <dbReference type="EMBL" id="WXB93614.1"/>
    </source>
</evidence>
<proteinExistence type="predicted"/>
<feature type="transmembrane region" description="Helical" evidence="6">
    <location>
        <begin position="12"/>
        <end position="35"/>
    </location>
</feature>
<feature type="transmembrane region" description="Helical" evidence="6">
    <location>
        <begin position="334"/>
        <end position="358"/>
    </location>
</feature>
<feature type="transmembrane region" description="Helical" evidence="6">
    <location>
        <begin position="276"/>
        <end position="293"/>
    </location>
</feature>
<dbReference type="InterPro" id="IPR011701">
    <property type="entry name" value="MFS"/>
</dbReference>
<dbReference type="Proteomes" id="UP001387364">
    <property type="component" value="Chromosome"/>
</dbReference>
<evidence type="ECO:0000256" key="1">
    <source>
        <dbReference type="ARBA" id="ARBA00004651"/>
    </source>
</evidence>
<evidence type="ECO:0000256" key="5">
    <source>
        <dbReference type="ARBA" id="ARBA00023136"/>
    </source>
</evidence>
<feature type="transmembrane region" description="Helical" evidence="6">
    <location>
        <begin position="77"/>
        <end position="94"/>
    </location>
</feature>
<feature type="transmembrane region" description="Helical" evidence="6">
    <location>
        <begin position="299"/>
        <end position="322"/>
    </location>
</feature>
<keyword evidence="9" id="KW-1185">Reference proteome</keyword>
<name>A0ABZ2N860_9BACI</name>
<reference evidence="8 9" key="1">
    <citation type="submission" date="2024-02" db="EMBL/GenBank/DDBJ databases">
        <title>Seven novel Bacillus-like species.</title>
        <authorList>
            <person name="Liu G."/>
        </authorList>
    </citation>
    <scope>NUCLEOTIDE SEQUENCE [LARGE SCALE GENOMIC DNA]</scope>
    <source>
        <strain evidence="8 9">FJAT-52991</strain>
    </source>
</reference>
<evidence type="ECO:0000256" key="4">
    <source>
        <dbReference type="ARBA" id="ARBA00022989"/>
    </source>
</evidence>
<feature type="transmembrane region" description="Helical" evidence="6">
    <location>
        <begin position="208"/>
        <end position="234"/>
    </location>
</feature>
<dbReference type="Pfam" id="PF07690">
    <property type="entry name" value="MFS_1"/>
    <property type="match status" value="1"/>
</dbReference>
<feature type="transmembrane region" description="Helical" evidence="6">
    <location>
        <begin position="364"/>
        <end position="384"/>
    </location>
</feature>
<dbReference type="PANTHER" id="PTHR23531">
    <property type="entry name" value="QUINOLENE RESISTANCE PROTEIN NORA"/>
    <property type="match status" value="1"/>
</dbReference>